<keyword evidence="5 9" id="KW-0694">RNA-binding</keyword>
<dbReference type="CDD" id="cd18787">
    <property type="entry name" value="SF2_C_DEAD"/>
    <property type="match status" value="1"/>
</dbReference>
<evidence type="ECO:0000313" key="14">
    <source>
        <dbReference type="Proteomes" id="UP000005408"/>
    </source>
</evidence>
<feature type="compositionally biased region" description="Basic and acidic residues" evidence="10">
    <location>
        <begin position="485"/>
        <end position="503"/>
    </location>
</feature>
<dbReference type="Pfam" id="PF23681">
    <property type="entry name" value="CTT_SPB4"/>
    <property type="match status" value="1"/>
</dbReference>
<name>A0A8W8N2G6_MAGGI</name>
<feature type="compositionally biased region" description="Acidic residues" evidence="10">
    <location>
        <begin position="544"/>
        <end position="555"/>
    </location>
</feature>
<dbReference type="InterPro" id="IPR014001">
    <property type="entry name" value="Helicase_ATP-bd"/>
</dbReference>
<dbReference type="InterPro" id="IPR056330">
    <property type="entry name" value="CTT_SPB4"/>
</dbReference>
<dbReference type="SUPFAM" id="SSF52540">
    <property type="entry name" value="P-loop containing nucleoside triphosphate hydrolases"/>
    <property type="match status" value="1"/>
</dbReference>
<dbReference type="OrthoDB" id="7396459at2759"/>
<dbReference type="EnsemblMetazoa" id="G5020.3">
    <property type="protein sequence ID" value="G5020.3:cds"/>
    <property type="gene ID" value="G5020"/>
</dbReference>
<evidence type="ECO:0000256" key="10">
    <source>
        <dbReference type="SAM" id="MobiDB-lite"/>
    </source>
</evidence>
<dbReference type="GO" id="GO:0016787">
    <property type="term" value="F:hydrolase activity"/>
    <property type="evidence" value="ECO:0007669"/>
    <property type="project" value="UniProtKB-KW"/>
</dbReference>
<evidence type="ECO:0000256" key="8">
    <source>
        <dbReference type="ARBA" id="ARBA00047984"/>
    </source>
</evidence>
<evidence type="ECO:0000256" key="4">
    <source>
        <dbReference type="ARBA" id="ARBA00022840"/>
    </source>
</evidence>
<dbReference type="FunFam" id="3.40.50.300:FF:000877">
    <property type="entry name" value="RNA helicase"/>
    <property type="match status" value="1"/>
</dbReference>
<dbReference type="GO" id="GO:0005524">
    <property type="term" value="F:ATP binding"/>
    <property type="evidence" value="ECO:0007669"/>
    <property type="project" value="UniProtKB-UniRule"/>
</dbReference>
<dbReference type="Pfam" id="PF00270">
    <property type="entry name" value="DEAD"/>
    <property type="match status" value="1"/>
</dbReference>
<evidence type="ECO:0000256" key="3">
    <source>
        <dbReference type="ARBA" id="ARBA00022806"/>
    </source>
</evidence>
<dbReference type="Proteomes" id="UP000005408">
    <property type="component" value="Unassembled WGS sequence"/>
</dbReference>
<dbReference type="Gene3D" id="3.40.50.300">
    <property type="entry name" value="P-loop containing nucleotide triphosphate hydrolases"/>
    <property type="match status" value="2"/>
</dbReference>
<dbReference type="EnsemblMetazoa" id="G5020.1">
    <property type="protein sequence ID" value="G5020.1:cds"/>
    <property type="gene ID" value="G5020"/>
</dbReference>
<dbReference type="PANTHER" id="PTHR24031">
    <property type="entry name" value="RNA HELICASE"/>
    <property type="match status" value="1"/>
</dbReference>
<dbReference type="PROSITE" id="PS51194">
    <property type="entry name" value="HELICASE_CTER"/>
    <property type="match status" value="1"/>
</dbReference>
<keyword evidence="3 9" id="KW-0347">Helicase</keyword>
<organism evidence="13 14">
    <name type="scientific">Magallana gigas</name>
    <name type="common">Pacific oyster</name>
    <name type="synonym">Crassostrea gigas</name>
    <dbReference type="NCBI Taxonomy" id="29159"/>
    <lineage>
        <taxon>Eukaryota</taxon>
        <taxon>Metazoa</taxon>
        <taxon>Spiralia</taxon>
        <taxon>Lophotrochozoa</taxon>
        <taxon>Mollusca</taxon>
        <taxon>Bivalvia</taxon>
        <taxon>Autobranchia</taxon>
        <taxon>Pteriomorphia</taxon>
        <taxon>Ostreida</taxon>
        <taxon>Ostreoidea</taxon>
        <taxon>Ostreidae</taxon>
        <taxon>Magallana</taxon>
    </lineage>
</organism>
<dbReference type="AlphaFoldDB" id="A0A8W8N2G6"/>
<keyword evidence="6" id="KW-0175">Coiled coil</keyword>
<evidence type="ECO:0000259" key="11">
    <source>
        <dbReference type="PROSITE" id="PS51192"/>
    </source>
</evidence>
<evidence type="ECO:0000256" key="5">
    <source>
        <dbReference type="ARBA" id="ARBA00022884"/>
    </source>
</evidence>
<keyword evidence="4 9" id="KW-0067">ATP-binding</keyword>
<dbReference type="InterPro" id="IPR025313">
    <property type="entry name" value="SPB4-like_CTE"/>
</dbReference>
<dbReference type="CDD" id="cd17960">
    <property type="entry name" value="DEADc_DDX55"/>
    <property type="match status" value="1"/>
</dbReference>
<dbReference type="EC" id="3.6.4.13" evidence="9"/>
<feature type="region of interest" description="Disordered" evidence="10">
    <location>
        <begin position="485"/>
        <end position="586"/>
    </location>
</feature>
<keyword evidence="1 9" id="KW-0547">Nucleotide-binding</keyword>
<dbReference type="InterPro" id="IPR027417">
    <property type="entry name" value="P-loop_NTPase"/>
</dbReference>
<evidence type="ECO:0000313" key="13">
    <source>
        <dbReference type="EnsemblMetazoa" id="G5020.3:cds"/>
    </source>
</evidence>
<keyword evidence="2 9" id="KW-0378">Hydrolase</keyword>
<evidence type="ECO:0000256" key="6">
    <source>
        <dbReference type="ARBA" id="ARBA00023054"/>
    </source>
</evidence>
<dbReference type="Pfam" id="PF00271">
    <property type="entry name" value="Helicase_C"/>
    <property type="match status" value="1"/>
</dbReference>
<feature type="domain" description="Helicase C-terminal" evidence="12">
    <location>
        <begin position="251"/>
        <end position="405"/>
    </location>
</feature>
<dbReference type="SMART" id="SM01178">
    <property type="entry name" value="DUF4217"/>
    <property type="match status" value="1"/>
</dbReference>
<dbReference type="GO" id="GO:0003723">
    <property type="term" value="F:RNA binding"/>
    <property type="evidence" value="ECO:0007669"/>
    <property type="project" value="UniProtKB-UniRule"/>
</dbReference>
<evidence type="ECO:0000259" key="12">
    <source>
        <dbReference type="PROSITE" id="PS51194"/>
    </source>
</evidence>
<dbReference type="PROSITE" id="PS51192">
    <property type="entry name" value="HELICASE_ATP_BIND_1"/>
    <property type="match status" value="1"/>
</dbReference>
<dbReference type="SMART" id="SM00487">
    <property type="entry name" value="DEXDc"/>
    <property type="match status" value="1"/>
</dbReference>
<evidence type="ECO:0000256" key="1">
    <source>
        <dbReference type="ARBA" id="ARBA00022741"/>
    </source>
</evidence>
<comment type="function">
    <text evidence="9">RNA helicase.</text>
</comment>
<feature type="compositionally biased region" description="Basic and acidic residues" evidence="10">
    <location>
        <begin position="510"/>
        <end position="521"/>
    </location>
</feature>
<sequence>MTDTTWRELPVSLSDTIHQTLRDGGFLYPTPVQATCIPLFLTNKDVAAEAVTGSGKTLAFVVPVLEILRKRGSWTKKEIGAIIITPTRELAIQIHGVLSPFLTHIPELSSLLLIGGENHVKDAEKFKANGGNIIIATPGKLETMLEKPQHGLNLAASVRSLEVLVLDEADQLLDLGFEASINTILSYLPKQRRTGLFSATQTDELENLIRAGLRNPVRVNVKEKKRDDGKMEQRTPSTLENFYMIVESDEKFNQMMNFIQARKKEKIMIFFSTCAGVDYFSKMLQLLLKNTQVLCIHGKMKNKRNKVFAKFRSLESGILVCSDVMARGVDIPEVNWVIQYDPPKSANFFVHRCGRTARIGNSGNALVFLLPAEDTYLNFLKINQKVELQRIDLCDSVNNYLPKLRKFALKDRALLEKGARAFVSFVQFYIKHECGLIFRIKDLDFGKLANGYGLLRIPKMPEVKGKDVSNFVPVEADYSKIAYKDKQREKQRQLKIQTEEPKQSKLRRPPRSEAWSKQKERKDRKKKRREVKEISRKRKAQDAEAADEEEEEDFQDDVKLMKKLKRGKISKEEFDSQFAPSDGEED</sequence>
<dbReference type="FunFam" id="3.40.50.300:FF:001022">
    <property type="entry name" value="RNA helicase"/>
    <property type="match status" value="1"/>
</dbReference>
<protein>
    <recommendedName>
        <fullName evidence="9">ATP-dependent RNA helicase</fullName>
        <ecNumber evidence="9">3.6.4.13</ecNumber>
    </recommendedName>
</protein>
<comment type="domain">
    <text evidence="9">The Q motif is unique to and characteristic of the DEAD box family of RNA helicases and controls ATP binding and hydrolysis.</text>
</comment>
<proteinExistence type="inferred from homology"/>
<dbReference type="GO" id="GO:0003724">
    <property type="term" value="F:RNA helicase activity"/>
    <property type="evidence" value="ECO:0007669"/>
    <property type="project" value="UniProtKB-EC"/>
</dbReference>
<feature type="domain" description="Helicase ATP-binding" evidence="11">
    <location>
        <begin position="37"/>
        <end position="219"/>
    </location>
</feature>
<comment type="similarity">
    <text evidence="7">Belongs to the DEAD box helicase family. DDX55/SPB4 subfamily.</text>
</comment>
<dbReference type="InterPro" id="IPR011545">
    <property type="entry name" value="DEAD/DEAH_box_helicase_dom"/>
</dbReference>
<comment type="catalytic activity">
    <reaction evidence="8 9">
        <text>ATP + H2O = ADP + phosphate + H(+)</text>
        <dbReference type="Rhea" id="RHEA:13065"/>
        <dbReference type="ChEBI" id="CHEBI:15377"/>
        <dbReference type="ChEBI" id="CHEBI:15378"/>
        <dbReference type="ChEBI" id="CHEBI:30616"/>
        <dbReference type="ChEBI" id="CHEBI:43474"/>
        <dbReference type="ChEBI" id="CHEBI:456216"/>
        <dbReference type="EC" id="3.6.4.13"/>
    </reaction>
</comment>
<evidence type="ECO:0000256" key="9">
    <source>
        <dbReference type="RuleBase" id="RU365068"/>
    </source>
</evidence>
<evidence type="ECO:0000256" key="2">
    <source>
        <dbReference type="ARBA" id="ARBA00022801"/>
    </source>
</evidence>
<dbReference type="EnsemblMetazoa" id="G5020.2">
    <property type="protein sequence ID" value="G5020.2:cds"/>
    <property type="gene ID" value="G5020"/>
</dbReference>
<accession>A0A8W8N2G6</accession>
<reference evidence="13" key="1">
    <citation type="submission" date="2022-08" db="UniProtKB">
        <authorList>
            <consortium name="EnsemblMetazoa"/>
        </authorList>
    </citation>
    <scope>IDENTIFICATION</scope>
    <source>
        <strain evidence="13">05x7-T-G4-1.051#20</strain>
    </source>
</reference>
<dbReference type="InterPro" id="IPR001650">
    <property type="entry name" value="Helicase_C-like"/>
</dbReference>
<keyword evidence="14" id="KW-1185">Reference proteome</keyword>
<dbReference type="OMA" id="AYKEHEC"/>
<dbReference type="Pfam" id="PF13959">
    <property type="entry name" value="CTE_SPB4"/>
    <property type="match status" value="1"/>
</dbReference>
<evidence type="ECO:0000256" key="7">
    <source>
        <dbReference type="ARBA" id="ARBA00038002"/>
    </source>
</evidence>
<dbReference type="SMART" id="SM00490">
    <property type="entry name" value="HELICc"/>
    <property type="match status" value="1"/>
</dbReference>
<feature type="compositionally biased region" description="Basic residues" evidence="10">
    <location>
        <begin position="522"/>
        <end position="539"/>
    </location>
</feature>